<keyword evidence="3" id="KW-1185">Reference proteome</keyword>
<organism evidence="2 3">
    <name type="scientific">Pyrobaculum oguniense (strain DSM 13380 / JCM 10595 / TE7)</name>
    <dbReference type="NCBI Taxonomy" id="698757"/>
    <lineage>
        <taxon>Archaea</taxon>
        <taxon>Thermoproteota</taxon>
        <taxon>Thermoprotei</taxon>
        <taxon>Thermoproteales</taxon>
        <taxon>Thermoproteaceae</taxon>
        <taxon>Pyrobaculum</taxon>
    </lineage>
</organism>
<evidence type="ECO:0000313" key="2">
    <source>
        <dbReference type="EMBL" id="AFA40397.1"/>
    </source>
</evidence>
<keyword evidence="1" id="KW-0812">Transmembrane</keyword>
<dbReference type="EMBL" id="CP003316">
    <property type="protein sequence ID" value="AFA40397.1"/>
    <property type="molecule type" value="Genomic_DNA"/>
</dbReference>
<evidence type="ECO:0000256" key="1">
    <source>
        <dbReference type="SAM" id="Phobius"/>
    </source>
</evidence>
<dbReference type="STRING" id="698757.Pogu_2370"/>
<dbReference type="Proteomes" id="UP000009062">
    <property type="component" value="Chromosome"/>
</dbReference>
<proteinExistence type="predicted"/>
<sequence length="132" mass="14210">MSSLQVAFLLGIILLVAFLVGWWLFSTFLATKEEFSRVYPISAYVDARGNFLICVLNAGPHDFYGRWLVSTKSGRSVEIVLNAPVGVITTVRGSLGEEFVPGTSPTLILVTGGGRGYTLNPIVVVDISAVKC</sequence>
<dbReference type="eggNOG" id="arCOG09840">
    <property type="taxonomic scope" value="Archaea"/>
</dbReference>
<reference evidence="2 3" key="1">
    <citation type="journal article" date="2012" name="Stand. Genomic Sci.">
        <title>Complete genome sequence of Pyrobaculum oguniense.</title>
        <authorList>
            <person name="Bernick D.L."/>
            <person name="Karplus K."/>
            <person name="Lui L.M."/>
            <person name="Coker J.K."/>
            <person name="Murphy J.N."/>
            <person name="Chan P.P."/>
            <person name="Cozen A.E."/>
            <person name="Lowe T.M."/>
        </authorList>
    </citation>
    <scope>NUCLEOTIDE SEQUENCE [LARGE SCALE GENOMIC DNA]</scope>
    <source>
        <strain evidence="2 3">TE7</strain>
    </source>
</reference>
<dbReference type="AlphaFoldDB" id="H6QBP6"/>
<gene>
    <name evidence="2" type="ordered locus">Pogu_2370</name>
</gene>
<dbReference type="HOGENOM" id="CLU_1902019_0_0_2"/>
<feature type="transmembrane region" description="Helical" evidence="1">
    <location>
        <begin position="6"/>
        <end position="25"/>
    </location>
</feature>
<dbReference type="KEGG" id="pog:Pogu_2370"/>
<evidence type="ECO:0008006" key="4">
    <source>
        <dbReference type="Google" id="ProtNLM"/>
    </source>
</evidence>
<keyword evidence="1" id="KW-0472">Membrane</keyword>
<keyword evidence="1" id="KW-1133">Transmembrane helix</keyword>
<accession>H6QBP6</accession>
<protein>
    <recommendedName>
        <fullName evidence="4">Archaeal flagellin N-terminal-like domain protein</fullName>
    </recommendedName>
</protein>
<evidence type="ECO:0000313" key="3">
    <source>
        <dbReference type="Proteomes" id="UP000009062"/>
    </source>
</evidence>
<name>H6QBP6_PYROT</name>